<dbReference type="PANTHER" id="PTHR37844">
    <property type="entry name" value="SER/THR PROTEIN PHOSPHATASE SUPERFAMILY (AFU_ORTHOLOGUE AFUA_1G14840)"/>
    <property type="match status" value="1"/>
</dbReference>
<evidence type="ECO:0000259" key="1">
    <source>
        <dbReference type="Pfam" id="PF00149"/>
    </source>
</evidence>
<dbReference type="InterPro" id="IPR004843">
    <property type="entry name" value="Calcineurin-like_PHP"/>
</dbReference>
<comment type="caution">
    <text evidence="2">The sequence shown here is derived from an EMBL/GenBank/DDBJ whole genome shotgun (WGS) entry which is preliminary data.</text>
</comment>
<keyword evidence="3" id="KW-1185">Reference proteome</keyword>
<dbReference type="InParanoid" id="A0A507BGI1"/>
<dbReference type="AlphaFoldDB" id="A0A507BGI1"/>
<dbReference type="Proteomes" id="UP000319257">
    <property type="component" value="Unassembled WGS sequence"/>
</dbReference>
<protein>
    <recommendedName>
        <fullName evidence="1">Calcineurin-like phosphoesterase domain-containing protein</fullName>
    </recommendedName>
</protein>
<reference evidence="2 3" key="1">
    <citation type="submission" date="2019-06" db="EMBL/GenBank/DDBJ databases">
        <title>Draft genome sequence of the filamentous fungus Phialemoniopsis curvata isolated from diesel fuel.</title>
        <authorList>
            <person name="Varaljay V.A."/>
            <person name="Lyon W.J."/>
            <person name="Crouch A.L."/>
            <person name="Drake C.E."/>
            <person name="Hollomon J.M."/>
            <person name="Nadeau L.J."/>
            <person name="Nunn H.S."/>
            <person name="Stevenson B.S."/>
            <person name="Bojanowski C.L."/>
            <person name="Crookes-Goodson W.J."/>
        </authorList>
    </citation>
    <scope>NUCLEOTIDE SEQUENCE [LARGE SCALE GENOMIC DNA]</scope>
    <source>
        <strain evidence="2 3">D216</strain>
    </source>
</reference>
<proteinExistence type="predicted"/>
<dbReference type="Pfam" id="PF00149">
    <property type="entry name" value="Metallophos"/>
    <property type="match status" value="1"/>
</dbReference>
<evidence type="ECO:0000313" key="3">
    <source>
        <dbReference type="Proteomes" id="UP000319257"/>
    </source>
</evidence>
<evidence type="ECO:0000313" key="2">
    <source>
        <dbReference type="EMBL" id="TPX19077.1"/>
    </source>
</evidence>
<dbReference type="STRING" id="1093900.A0A507BGI1"/>
<dbReference type="GO" id="GO:0016787">
    <property type="term" value="F:hydrolase activity"/>
    <property type="evidence" value="ECO:0007669"/>
    <property type="project" value="InterPro"/>
</dbReference>
<dbReference type="OrthoDB" id="550558at2759"/>
<dbReference type="PANTHER" id="PTHR37844:SF2">
    <property type="entry name" value="SER_THR PROTEIN PHOSPHATASE SUPERFAMILY (AFU_ORTHOLOGUE AFUA_1G14840)"/>
    <property type="match status" value="1"/>
</dbReference>
<dbReference type="EMBL" id="SKBQ01000101">
    <property type="protein sequence ID" value="TPX19077.1"/>
    <property type="molecule type" value="Genomic_DNA"/>
</dbReference>
<dbReference type="GeneID" id="41978685"/>
<dbReference type="InterPro" id="IPR029052">
    <property type="entry name" value="Metallo-depent_PP-like"/>
</dbReference>
<gene>
    <name evidence="2" type="ORF">E0L32_011238</name>
</gene>
<accession>A0A507BGI1</accession>
<dbReference type="RefSeq" id="XP_031000788.1">
    <property type="nucleotide sequence ID" value="XM_031133945.1"/>
</dbReference>
<dbReference type="SUPFAM" id="SSF56300">
    <property type="entry name" value="Metallo-dependent phosphatases"/>
    <property type="match status" value="1"/>
</dbReference>
<name>A0A507BGI1_9PEZI</name>
<sequence length="296" mass="32828">MKAFIKSLLSPPEEPVTPRVQILSDLHLEISKQYTTYTFPVTAPFLLLAGDIGCLDHYDAYLAFLQAQVARYRRVFLVLGNHEFYGLSYEKGVAEAQRLAAEPSIAASFTLLHRTRWDDPSSPLTILGCTLWSAVSPEQADRVRLAVSDFARIGGGWSVERHNAAHAAEARWLREQVAVLGVVPPQGQPPRRILVATHHAPFLEGSAAPQYRDSVFSSAFATDLVSARARQQWRGVRVWAFGHTHHTVDMVQGGIRVVANQRGYVFPGEKPRRRSTAEKLSAKQAVEFNSGFAVSL</sequence>
<dbReference type="Gene3D" id="3.60.21.10">
    <property type="match status" value="1"/>
</dbReference>
<feature type="domain" description="Calcineurin-like phosphoesterase" evidence="1">
    <location>
        <begin position="21"/>
        <end position="246"/>
    </location>
</feature>
<organism evidence="2 3">
    <name type="scientific">Thyridium curvatum</name>
    <dbReference type="NCBI Taxonomy" id="1093900"/>
    <lineage>
        <taxon>Eukaryota</taxon>
        <taxon>Fungi</taxon>
        <taxon>Dikarya</taxon>
        <taxon>Ascomycota</taxon>
        <taxon>Pezizomycotina</taxon>
        <taxon>Sordariomycetes</taxon>
        <taxon>Sordariomycetidae</taxon>
        <taxon>Thyridiales</taxon>
        <taxon>Thyridiaceae</taxon>
        <taxon>Thyridium</taxon>
    </lineage>
</organism>